<sequence>MTIDHTTHPHIIPAILAECDLPTTVAFRGTSRAFRDAVDAKLFAHVALYELPSDTSPGQGGDPFRDTAVLRFVRPWDYRDGATSPPPHFLPNAPAAVRVLDLDRAYWFDYGACTSLRIVRRANDAVGSATASFNSLISDGSLRCVVDFATLYGGSNETLVVPGGLMRYVLHLRWEASQQGHRAAIDLDVHNCPEPVPEEMVLVLHFPVGPLPENTIAFSLGQIMDYMFPVLTQGGSVRIVGVEEHGGQDLRQILKDVLVNTWRMAWWLDEGNDDERLTAFASLVEFMSVDEWHAELNEEGREDGLDAYELQAVWPGYATA</sequence>
<dbReference type="GeneID" id="95981113"/>
<comment type="caution">
    <text evidence="1">The sequence shown here is derived from an EMBL/GenBank/DDBJ whole genome shotgun (WGS) entry which is preliminary data.</text>
</comment>
<evidence type="ECO:0008006" key="3">
    <source>
        <dbReference type="Google" id="ProtNLM"/>
    </source>
</evidence>
<name>A0ABR3QC82_9TREE</name>
<evidence type="ECO:0000313" key="1">
    <source>
        <dbReference type="EMBL" id="KAL1412326.1"/>
    </source>
</evidence>
<protein>
    <recommendedName>
        <fullName evidence="3">F-box domain-containing protein</fullName>
    </recommendedName>
</protein>
<proteinExistence type="predicted"/>
<gene>
    <name evidence="1" type="ORF">Q8F55_000070</name>
</gene>
<accession>A0ABR3QC82</accession>
<dbReference type="EMBL" id="JBBXJM010000001">
    <property type="protein sequence ID" value="KAL1412326.1"/>
    <property type="molecule type" value="Genomic_DNA"/>
</dbReference>
<keyword evidence="2" id="KW-1185">Reference proteome</keyword>
<dbReference type="Proteomes" id="UP001565368">
    <property type="component" value="Unassembled WGS sequence"/>
</dbReference>
<evidence type="ECO:0000313" key="2">
    <source>
        <dbReference type="Proteomes" id="UP001565368"/>
    </source>
</evidence>
<reference evidence="1 2" key="1">
    <citation type="submission" date="2023-08" db="EMBL/GenBank/DDBJ databases">
        <title>Annotated Genome Sequence of Vanrija albida AlHP1.</title>
        <authorList>
            <person name="Herzog R."/>
        </authorList>
    </citation>
    <scope>NUCLEOTIDE SEQUENCE [LARGE SCALE GENOMIC DNA]</scope>
    <source>
        <strain evidence="1 2">AlHP1</strain>
    </source>
</reference>
<dbReference type="RefSeq" id="XP_069212270.1">
    <property type="nucleotide sequence ID" value="XM_069348726.1"/>
</dbReference>
<organism evidence="1 2">
    <name type="scientific">Vanrija albida</name>
    <dbReference type="NCBI Taxonomy" id="181172"/>
    <lineage>
        <taxon>Eukaryota</taxon>
        <taxon>Fungi</taxon>
        <taxon>Dikarya</taxon>
        <taxon>Basidiomycota</taxon>
        <taxon>Agaricomycotina</taxon>
        <taxon>Tremellomycetes</taxon>
        <taxon>Trichosporonales</taxon>
        <taxon>Trichosporonaceae</taxon>
        <taxon>Vanrija</taxon>
    </lineage>
</organism>